<feature type="domain" description="CHAT" evidence="1">
    <location>
        <begin position="103"/>
        <end position="387"/>
    </location>
</feature>
<dbReference type="Pfam" id="PF12770">
    <property type="entry name" value="CHAT"/>
    <property type="match status" value="1"/>
</dbReference>
<name>A0ABV9W9A5_9ACTN</name>
<reference evidence="3" key="1">
    <citation type="journal article" date="2019" name="Int. J. Syst. Evol. Microbiol.">
        <title>The Global Catalogue of Microorganisms (GCM) 10K type strain sequencing project: providing services to taxonomists for standard genome sequencing and annotation.</title>
        <authorList>
            <consortium name="The Broad Institute Genomics Platform"/>
            <consortium name="The Broad Institute Genome Sequencing Center for Infectious Disease"/>
            <person name="Wu L."/>
            <person name="Ma J."/>
        </authorList>
    </citation>
    <scope>NUCLEOTIDE SEQUENCE [LARGE SCALE GENOMIC DNA]</scope>
    <source>
        <strain evidence="3">CGMCC 4.7152</strain>
    </source>
</reference>
<gene>
    <name evidence="2" type="ORF">ACFPIJ_43185</name>
</gene>
<dbReference type="EMBL" id="JBHSIU010000066">
    <property type="protein sequence ID" value="MFC5004619.1"/>
    <property type="molecule type" value="Genomic_DNA"/>
</dbReference>
<sequence>MSLRGDAAARWPHLLDEIRQVAGFEGFALPPAMEALHEAAGVGTVVAITVTRHGCGALWLDRDDAGSVELPDLTMSDAAEHARDFLDAMNTPSGLVDAAGIARVLAWLWDAVAGPVLDALGHTIQPDVQRPDGWPRVWWIPTGPLSVLPLHAAGHHDDPPQARRSVLDRVVSSYTPSVRVLADARGRIGRPTSGMAVGINQTAGSDLPPLRKAETEASGVARLVHRDAPPLLGPDATHEAVMRRLPEAGWAHFACHGFVDHDDPGQSYLALYDAPLKVHELFNVELRNPYLAFLSACTTGQGSTRLPDESIHLASGFQLAGYPHVIATLWPINDSIAVRLAERIYTAIHPAPESWHEPGLALHRTVHAYRERYPSAPQIWASHVHFGP</sequence>
<keyword evidence="3" id="KW-1185">Reference proteome</keyword>
<dbReference type="Proteomes" id="UP001595912">
    <property type="component" value="Unassembled WGS sequence"/>
</dbReference>
<evidence type="ECO:0000313" key="3">
    <source>
        <dbReference type="Proteomes" id="UP001595912"/>
    </source>
</evidence>
<dbReference type="InterPro" id="IPR024983">
    <property type="entry name" value="CHAT_dom"/>
</dbReference>
<organism evidence="2 3">
    <name type="scientific">Dactylosporangium cerinum</name>
    <dbReference type="NCBI Taxonomy" id="1434730"/>
    <lineage>
        <taxon>Bacteria</taxon>
        <taxon>Bacillati</taxon>
        <taxon>Actinomycetota</taxon>
        <taxon>Actinomycetes</taxon>
        <taxon>Micromonosporales</taxon>
        <taxon>Micromonosporaceae</taxon>
        <taxon>Dactylosporangium</taxon>
    </lineage>
</organism>
<evidence type="ECO:0000313" key="2">
    <source>
        <dbReference type="EMBL" id="MFC5004619.1"/>
    </source>
</evidence>
<comment type="caution">
    <text evidence="2">The sequence shown here is derived from an EMBL/GenBank/DDBJ whole genome shotgun (WGS) entry which is preliminary data.</text>
</comment>
<proteinExistence type="predicted"/>
<protein>
    <submittedName>
        <fullName evidence="2">CHAT domain-containing protein</fullName>
    </submittedName>
</protein>
<evidence type="ECO:0000259" key="1">
    <source>
        <dbReference type="Pfam" id="PF12770"/>
    </source>
</evidence>
<dbReference type="RefSeq" id="WP_380124685.1">
    <property type="nucleotide sequence ID" value="NZ_JBHSIU010000066.1"/>
</dbReference>
<accession>A0ABV9W9A5</accession>